<gene>
    <name evidence="1" type="ORF">H8R02_09355</name>
</gene>
<dbReference type="InterPro" id="IPR036287">
    <property type="entry name" value="Rv1873-like_sf"/>
</dbReference>
<evidence type="ECO:0000313" key="2">
    <source>
        <dbReference type="Proteomes" id="UP000596827"/>
    </source>
</evidence>
<dbReference type="PIRSF" id="PIRSF008546">
    <property type="entry name" value="UCP008546"/>
    <property type="match status" value="1"/>
</dbReference>
<keyword evidence="2" id="KW-1185">Reference proteome</keyword>
<organism evidence="1 2">
    <name type="scientific">Ramlibacter albus</name>
    <dbReference type="NCBI Taxonomy" id="2079448"/>
    <lineage>
        <taxon>Bacteria</taxon>
        <taxon>Pseudomonadati</taxon>
        <taxon>Pseudomonadota</taxon>
        <taxon>Betaproteobacteria</taxon>
        <taxon>Burkholderiales</taxon>
        <taxon>Comamonadaceae</taxon>
        <taxon>Ramlibacter</taxon>
    </lineage>
</organism>
<dbReference type="EMBL" id="JACORU010000003">
    <property type="protein sequence ID" value="MBC5764654.1"/>
    <property type="molecule type" value="Genomic_DNA"/>
</dbReference>
<dbReference type="AlphaFoldDB" id="A0A923M8G1"/>
<evidence type="ECO:0000313" key="1">
    <source>
        <dbReference type="EMBL" id="MBC5764654.1"/>
    </source>
</evidence>
<dbReference type="Gene3D" id="1.25.40.380">
    <property type="entry name" value="Protein of unknown function DUF1810"/>
    <property type="match status" value="1"/>
</dbReference>
<dbReference type="Pfam" id="PF08837">
    <property type="entry name" value="DUF1810"/>
    <property type="match status" value="1"/>
</dbReference>
<dbReference type="RefSeq" id="WP_187081139.1">
    <property type="nucleotide sequence ID" value="NZ_JACORU010000003.1"/>
</dbReference>
<proteinExistence type="predicted"/>
<dbReference type="Proteomes" id="UP000596827">
    <property type="component" value="Unassembled WGS sequence"/>
</dbReference>
<protein>
    <submittedName>
        <fullName evidence="1">DUF1810 domain-containing protein</fullName>
    </submittedName>
</protein>
<name>A0A923M8G1_9BURK</name>
<accession>A0A923M8G1</accession>
<sequence>MNRFVEAQAPVWDDVQAELRAGHKTSHWMWFIFPQLAALGRSGTAKFYGLSDAEEAKAYLAHPVLGTRLVHCCELLLAVKDRSALDIFGGIDAMKLRSSLTLFDAVAPAQPVFRDCLERYFDGEPDGLTLGLLQGRGAAGAAPTR</sequence>
<dbReference type="InterPro" id="IPR014937">
    <property type="entry name" value="DUF1810"/>
</dbReference>
<comment type="caution">
    <text evidence="1">The sequence shown here is derived from an EMBL/GenBank/DDBJ whole genome shotgun (WGS) entry which is preliminary data.</text>
</comment>
<reference evidence="1" key="1">
    <citation type="submission" date="2020-08" db="EMBL/GenBank/DDBJ databases">
        <title>Ramlibacter sp. GTP1 16S ribosomal RNA gene genome sequencing and assembly.</title>
        <authorList>
            <person name="Kang M."/>
        </authorList>
    </citation>
    <scope>NUCLEOTIDE SEQUENCE</scope>
    <source>
        <strain evidence="1">GTP1</strain>
    </source>
</reference>
<dbReference type="SUPFAM" id="SSF140736">
    <property type="entry name" value="Rv1873-like"/>
    <property type="match status" value="1"/>
</dbReference>